<evidence type="ECO:0008006" key="3">
    <source>
        <dbReference type="Google" id="ProtNLM"/>
    </source>
</evidence>
<comment type="caution">
    <text evidence="1">The sequence shown here is derived from an EMBL/GenBank/DDBJ whole genome shotgun (WGS) entry which is preliminary data.</text>
</comment>
<dbReference type="Proteomes" id="UP000046784">
    <property type="component" value="Unassembled WGS sequence"/>
</dbReference>
<gene>
    <name evidence="1" type="ORF">ERS008524_04083</name>
</gene>
<dbReference type="AlphaFoldDB" id="A0AAI8ZUP0"/>
<proteinExistence type="predicted"/>
<dbReference type="Pfam" id="PF14113">
    <property type="entry name" value="Tae4"/>
    <property type="match status" value="1"/>
</dbReference>
<dbReference type="Gene3D" id="3.90.1720.70">
    <property type="match status" value="1"/>
</dbReference>
<reference evidence="1 2" key="1">
    <citation type="submission" date="2015-03" db="EMBL/GenBank/DDBJ databases">
        <authorList>
            <consortium name="Pathogen Informatics"/>
            <person name="Murphy D."/>
        </authorList>
    </citation>
    <scope>NUCLEOTIDE SEQUENCE [LARGE SCALE GENOMIC DNA]</scope>
    <source>
        <strain evidence="1 2">3400/83</strain>
    </source>
</reference>
<name>A0AAI8ZUP0_YERFR</name>
<dbReference type="EMBL" id="CGCB01000044">
    <property type="protein sequence ID" value="CFR13967.1"/>
    <property type="molecule type" value="Genomic_DNA"/>
</dbReference>
<sequence>MNQKTVVTPNNKTGSVQDVKIKSVYFDELWSAYPSSTIKHIDPKSKDDIFSDHCAINVSQALYKCGILMKIFKGTRCWNCPTPDSTGKGIHAIRAQELSDYLKSQKTLPFAGGKKPLELTGKTYEDAVSDKTGLIFFQDYWLRSGEKSPTGDHIDLWKNNKLASLGWLSTWARRTFPQASESYLSMSDLRKSTKVLFWEIL</sequence>
<evidence type="ECO:0000313" key="2">
    <source>
        <dbReference type="Proteomes" id="UP000046784"/>
    </source>
</evidence>
<dbReference type="InterPro" id="IPR025562">
    <property type="entry name" value="Tae4"/>
</dbReference>
<dbReference type="RefSeq" id="WP_057645546.1">
    <property type="nucleotide sequence ID" value="NZ_CABMMF010000044.1"/>
</dbReference>
<accession>A0AAI8ZUP0</accession>
<organism evidence="1 2">
    <name type="scientific">Yersinia frederiksenii</name>
    <dbReference type="NCBI Taxonomy" id="29484"/>
    <lineage>
        <taxon>Bacteria</taxon>
        <taxon>Pseudomonadati</taxon>
        <taxon>Pseudomonadota</taxon>
        <taxon>Gammaproteobacteria</taxon>
        <taxon>Enterobacterales</taxon>
        <taxon>Yersiniaceae</taxon>
        <taxon>Yersinia</taxon>
    </lineage>
</organism>
<protein>
    <recommendedName>
        <fullName evidence="3">Type VI secretion system (T6SS), amidase effector protein 4</fullName>
    </recommendedName>
</protein>
<evidence type="ECO:0000313" key="1">
    <source>
        <dbReference type="EMBL" id="CFR13967.1"/>
    </source>
</evidence>